<proteinExistence type="predicted"/>
<dbReference type="CDD" id="cd04187">
    <property type="entry name" value="DPM1_like_bac"/>
    <property type="match status" value="1"/>
</dbReference>
<dbReference type="EMBL" id="NFEZ01000004">
    <property type="protein sequence ID" value="PLT44471.1"/>
    <property type="molecule type" value="Genomic_DNA"/>
</dbReference>
<keyword evidence="11" id="KW-1185">Reference proteome</keyword>
<comment type="subcellular location">
    <subcellularLocation>
        <location evidence="1">Membrane</location>
        <topology evidence="1">Multi-pass membrane protein</topology>
    </subcellularLocation>
</comment>
<feature type="region of interest" description="Disordered" evidence="7">
    <location>
        <begin position="321"/>
        <end position="348"/>
    </location>
</feature>
<feature type="transmembrane region" description="Helical" evidence="8">
    <location>
        <begin position="240"/>
        <end position="260"/>
    </location>
</feature>
<dbReference type="SUPFAM" id="SSF53448">
    <property type="entry name" value="Nucleotide-diphospho-sugar transferases"/>
    <property type="match status" value="1"/>
</dbReference>
<reference evidence="10 11" key="1">
    <citation type="submission" date="2017-05" db="EMBL/GenBank/DDBJ databases">
        <title>Functional genome analysis of Paenibacillus pasadenensis strain R16: insights on endophytic life style and antifungal activity.</title>
        <authorList>
            <person name="Passera A."/>
            <person name="Marcolungo L."/>
            <person name="Casati P."/>
            <person name="Brasca M."/>
            <person name="Quaglino F."/>
            <person name="Delledonne M."/>
        </authorList>
    </citation>
    <scope>NUCLEOTIDE SEQUENCE [LARGE SCALE GENOMIC DNA]</scope>
    <source>
        <strain evidence="10 11">R16</strain>
    </source>
</reference>
<dbReference type="PANTHER" id="PTHR48090:SF1">
    <property type="entry name" value="PROPHAGE BACTOPRENOL GLUCOSYL TRANSFERASE HOMOLOG"/>
    <property type="match status" value="1"/>
</dbReference>
<comment type="caution">
    <text evidence="10">The sequence shown here is derived from an EMBL/GenBank/DDBJ whole genome shotgun (WGS) entry which is preliminary data.</text>
</comment>
<gene>
    <name evidence="10" type="ORF">B8V81_2902</name>
</gene>
<keyword evidence="3 10" id="KW-0808">Transferase</keyword>
<evidence type="ECO:0000256" key="5">
    <source>
        <dbReference type="ARBA" id="ARBA00022989"/>
    </source>
</evidence>
<dbReference type="InterPro" id="IPR050256">
    <property type="entry name" value="Glycosyltransferase_2"/>
</dbReference>
<feature type="compositionally biased region" description="Basic and acidic residues" evidence="7">
    <location>
        <begin position="321"/>
        <end position="331"/>
    </location>
</feature>
<evidence type="ECO:0000256" key="3">
    <source>
        <dbReference type="ARBA" id="ARBA00022679"/>
    </source>
</evidence>
<evidence type="ECO:0000256" key="6">
    <source>
        <dbReference type="ARBA" id="ARBA00023136"/>
    </source>
</evidence>
<dbReference type="GO" id="GO:0005886">
    <property type="term" value="C:plasma membrane"/>
    <property type="evidence" value="ECO:0007669"/>
    <property type="project" value="TreeGrafter"/>
</dbReference>
<dbReference type="Proteomes" id="UP000234789">
    <property type="component" value="Unassembled WGS sequence"/>
</dbReference>
<dbReference type="InterPro" id="IPR001173">
    <property type="entry name" value="Glyco_trans_2-like"/>
</dbReference>
<name>A0A2N5N2A5_9BACL</name>
<evidence type="ECO:0000256" key="2">
    <source>
        <dbReference type="ARBA" id="ARBA00022676"/>
    </source>
</evidence>
<evidence type="ECO:0000256" key="1">
    <source>
        <dbReference type="ARBA" id="ARBA00004141"/>
    </source>
</evidence>
<evidence type="ECO:0000313" key="10">
    <source>
        <dbReference type="EMBL" id="PLT44471.1"/>
    </source>
</evidence>
<feature type="transmembrane region" description="Helical" evidence="8">
    <location>
        <begin position="272"/>
        <end position="297"/>
    </location>
</feature>
<keyword evidence="4 8" id="KW-0812">Transmembrane</keyword>
<dbReference type="RefSeq" id="WP_101808571.1">
    <property type="nucleotide sequence ID" value="NZ_NFEZ01000004.1"/>
</dbReference>
<dbReference type="AlphaFoldDB" id="A0A2N5N2A5"/>
<dbReference type="GO" id="GO:0016757">
    <property type="term" value="F:glycosyltransferase activity"/>
    <property type="evidence" value="ECO:0007669"/>
    <property type="project" value="UniProtKB-KW"/>
</dbReference>
<keyword evidence="2" id="KW-0328">Glycosyltransferase</keyword>
<accession>A0A2N5N2A5</accession>
<dbReference type="Gene3D" id="3.90.550.10">
    <property type="entry name" value="Spore Coat Polysaccharide Biosynthesis Protein SpsA, Chain A"/>
    <property type="match status" value="1"/>
</dbReference>
<protein>
    <submittedName>
        <fullName evidence="10">Glycosyltransferase</fullName>
    </submittedName>
</protein>
<dbReference type="PANTHER" id="PTHR48090">
    <property type="entry name" value="UNDECAPRENYL-PHOSPHATE 4-DEOXY-4-FORMAMIDO-L-ARABINOSE TRANSFERASE-RELATED"/>
    <property type="match status" value="1"/>
</dbReference>
<dbReference type="Pfam" id="PF00535">
    <property type="entry name" value="Glycos_transf_2"/>
    <property type="match status" value="1"/>
</dbReference>
<keyword evidence="6 8" id="KW-0472">Membrane</keyword>
<evidence type="ECO:0000313" key="11">
    <source>
        <dbReference type="Proteomes" id="UP000234789"/>
    </source>
</evidence>
<feature type="domain" description="Glycosyltransferase 2-like" evidence="9">
    <location>
        <begin position="10"/>
        <end position="179"/>
    </location>
</feature>
<evidence type="ECO:0000259" key="9">
    <source>
        <dbReference type="Pfam" id="PF00535"/>
    </source>
</evidence>
<organism evidence="10 11">
    <name type="scientific">Paenibacillus pasadenensis</name>
    <dbReference type="NCBI Taxonomy" id="217090"/>
    <lineage>
        <taxon>Bacteria</taxon>
        <taxon>Bacillati</taxon>
        <taxon>Bacillota</taxon>
        <taxon>Bacilli</taxon>
        <taxon>Bacillales</taxon>
        <taxon>Paenibacillaceae</taxon>
        <taxon>Paenibacillus</taxon>
    </lineage>
</organism>
<evidence type="ECO:0000256" key="4">
    <source>
        <dbReference type="ARBA" id="ARBA00022692"/>
    </source>
</evidence>
<dbReference type="InterPro" id="IPR029044">
    <property type="entry name" value="Nucleotide-diphossugar_trans"/>
</dbReference>
<sequence length="348" mass="38916">MFKQQPILGIVVPCYNEEEVLELTVVELDAVLAGLEKEGLVSPESFILFVNDGSRDRTWPLIADLKERYRRVSGLNLAGNVGHQSALLGGLMTARRHADCLVSIDADLQDDVRVIRDMVLRYREGCDIVYGVRSSRQRDTWFKRTTAEGFYKVMEGLGLRIVNNHADYRLMSRRALDELSRFSEVNIFLRGMVPMLGYQTGIVYYERLERAAGESKYPLKKMISFALEGITSLSVKPIRMVTAAGFAVFAVSIVMAIYGIVSNLTGRAVSGWSSLIVSLWFIGGVQLLSIGLIGEYIGKIYREVKRRPLYIVERELPPAVRRRGEGAVREQDEAEQEGASAAPAPALY</sequence>
<keyword evidence="5 8" id="KW-1133">Transmembrane helix</keyword>
<evidence type="ECO:0000256" key="7">
    <source>
        <dbReference type="SAM" id="MobiDB-lite"/>
    </source>
</evidence>
<evidence type="ECO:0000256" key="8">
    <source>
        <dbReference type="SAM" id="Phobius"/>
    </source>
</evidence>